<evidence type="ECO:0000256" key="1">
    <source>
        <dbReference type="SAM" id="MobiDB-lite"/>
    </source>
</evidence>
<feature type="compositionally biased region" description="Basic residues" evidence="1">
    <location>
        <begin position="82"/>
        <end position="94"/>
    </location>
</feature>
<dbReference type="EMBL" id="NSGP01000002">
    <property type="protein sequence ID" value="PAT11448.1"/>
    <property type="molecule type" value="Genomic_DNA"/>
</dbReference>
<protein>
    <submittedName>
        <fullName evidence="2">Uncharacterized protein</fullName>
    </submittedName>
</protein>
<feature type="compositionally biased region" description="Basic residues" evidence="1">
    <location>
        <begin position="31"/>
        <end position="48"/>
    </location>
</feature>
<reference evidence="2 3" key="1">
    <citation type="submission" date="2017-08" db="EMBL/GenBank/DDBJ databases">
        <title>Whole genome sequences of 6 clinical strains closest to Corynebacterium imitans.</title>
        <authorList>
            <person name="Bernier A.-M."/>
            <person name="Burdz T."/>
            <person name="Bernard K."/>
        </authorList>
    </citation>
    <scope>NUCLEOTIDE SEQUENCE [LARGE SCALE GENOMIC DNA]</scope>
    <source>
        <strain evidence="2 3">NML92-0415</strain>
    </source>
</reference>
<comment type="caution">
    <text evidence="2">The sequence shown here is derived from an EMBL/GenBank/DDBJ whole genome shotgun (WGS) entry which is preliminary data.</text>
</comment>
<accession>A0AB36RP54</accession>
<dbReference type="AlphaFoldDB" id="A0AB36RP54"/>
<feature type="region of interest" description="Disordered" evidence="1">
    <location>
        <begin position="1"/>
        <end position="117"/>
    </location>
</feature>
<gene>
    <name evidence="2" type="ORF">CKJ80_02010</name>
</gene>
<evidence type="ECO:0000313" key="2">
    <source>
        <dbReference type="EMBL" id="PAT11448.1"/>
    </source>
</evidence>
<dbReference type="Proteomes" id="UP000218041">
    <property type="component" value="Unassembled WGS sequence"/>
</dbReference>
<name>A0AB36RP54_9CORY</name>
<evidence type="ECO:0000313" key="3">
    <source>
        <dbReference type="Proteomes" id="UP000218041"/>
    </source>
</evidence>
<proteinExistence type="predicted"/>
<organism evidence="2 3">
    <name type="scientific">Corynebacterium hadale</name>
    <dbReference type="NCBI Taxonomy" id="2026255"/>
    <lineage>
        <taxon>Bacteria</taxon>
        <taxon>Bacillati</taxon>
        <taxon>Actinomycetota</taxon>
        <taxon>Actinomycetes</taxon>
        <taxon>Mycobacteriales</taxon>
        <taxon>Corynebacteriaceae</taxon>
        <taxon>Corynebacterium</taxon>
    </lineage>
</organism>
<sequence>MHRACTRASRRPHRQHRTTLVRRRAPEPRGAHRAQRQRGRRARQHPGPRRGGGPRPLLVRGLALHAAAQRPRWGGARALPRAYRRLPHPRRTHPLRPGVPGGRAQRRRRRPGGAVGR</sequence>
<feature type="compositionally biased region" description="Basic residues" evidence="1">
    <location>
        <begin position="1"/>
        <end position="23"/>
    </location>
</feature>